<dbReference type="SUPFAM" id="SSF48452">
    <property type="entry name" value="TPR-like"/>
    <property type="match status" value="1"/>
</dbReference>
<keyword evidence="3" id="KW-0963">Cytoplasm</keyword>
<evidence type="ECO:0000256" key="3">
    <source>
        <dbReference type="ARBA" id="ARBA00022490"/>
    </source>
</evidence>
<dbReference type="EMBL" id="JARQWQ010000001">
    <property type="protein sequence ID" value="KAK2574246.1"/>
    <property type="molecule type" value="Genomic_DNA"/>
</dbReference>
<dbReference type="CDD" id="cd09885">
    <property type="entry name" value="PIN_Smg6-like"/>
    <property type="match status" value="1"/>
</dbReference>
<feature type="compositionally biased region" description="Low complexity" evidence="6">
    <location>
        <begin position="89"/>
        <end position="103"/>
    </location>
</feature>
<dbReference type="SUPFAM" id="SSF88723">
    <property type="entry name" value="PIN domain-like"/>
    <property type="match status" value="1"/>
</dbReference>
<name>A0AAD9VH31_ACRCE</name>
<evidence type="ECO:0000313" key="10">
    <source>
        <dbReference type="Proteomes" id="UP001249851"/>
    </source>
</evidence>
<feature type="signal peptide" evidence="7">
    <location>
        <begin position="1"/>
        <end position="21"/>
    </location>
</feature>
<evidence type="ECO:0000256" key="4">
    <source>
        <dbReference type="ARBA" id="ARBA00023161"/>
    </source>
</evidence>
<keyword evidence="7" id="KW-0732">Signal</keyword>
<evidence type="ECO:0000256" key="7">
    <source>
        <dbReference type="SAM" id="SignalP"/>
    </source>
</evidence>
<keyword evidence="5" id="KW-0539">Nucleus</keyword>
<gene>
    <name evidence="9" type="ORF">P5673_000386</name>
</gene>
<evidence type="ECO:0000256" key="1">
    <source>
        <dbReference type="ARBA" id="ARBA00004123"/>
    </source>
</evidence>
<evidence type="ECO:0000256" key="5">
    <source>
        <dbReference type="ARBA" id="ARBA00023242"/>
    </source>
</evidence>
<evidence type="ECO:0000256" key="6">
    <source>
        <dbReference type="SAM" id="MobiDB-lite"/>
    </source>
</evidence>
<dbReference type="InterPro" id="IPR018834">
    <property type="entry name" value="DNA/RNA-bd_Est1-type"/>
</dbReference>
<dbReference type="PANTHER" id="PTHR15696">
    <property type="entry name" value="SMG-7 SUPPRESSOR WITH MORPHOLOGICAL EFFECT ON GENITALIA PROTEIN 7"/>
    <property type="match status" value="1"/>
</dbReference>
<reference evidence="9" key="1">
    <citation type="journal article" date="2023" name="G3 (Bethesda)">
        <title>Whole genome assembly and annotation of the endangered Caribbean coral Acropora cervicornis.</title>
        <authorList>
            <person name="Selwyn J.D."/>
            <person name="Vollmer S.V."/>
        </authorList>
    </citation>
    <scope>NUCLEOTIDE SEQUENCE</scope>
    <source>
        <strain evidence="9">K2</strain>
    </source>
</reference>
<feature type="domain" description="PIN" evidence="8">
    <location>
        <begin position="964"/>
        <end position="1092"/>
    </location>
</feature>
<dbReference type="InterPro" id="IPR045153">
    <property type="entry name" value="Est1/Ebs1-like"/>
</dbReference>
<dbReference type="Pfam" id="PF10374">
    <property type="entry name" value="EST1"/>
    <property type="match status" value="1"/>
</dbReference>
<dbReference type="InterPro" id="IPR019458">
    <property type="entry name" value="Est1-like_N"/>
</dbReference>
<evidence type="ECO:0000256" key="2">
    <source>
        <dbReference type="ARBA" id="ARBA00004496"/>
    </source>
</evidence>
<dbReference type="GO" id="GO:0042162">
    <property type="term" value="F:telomeric DNA binding"/>
    <property type="evidence" value="ECO:0007669"/>
    <property type="project" value="TreeGrafter"/>
</dbReference>
<feature type="chain" id="PRO_5042111560" evidence="7">
    <location>
        <begin position="22"/>
        <end position="1113"/>
    </location>
</feature>
<dbReference type="GO" id="GO:0005737">
    <property type="term" value="C:cytoplasm"/>
    <property type="evidence" value="ECO:0007669"/>
    <property type="project" value="UniProtKB-SubCell"/>
</dbReference>
<reference evidence="9" key="2">
    <citation type="journal article" date="2023" name="Science">
        <title>Genomic signatures of disease resistance in endangered staghorn corals.</title>
        <authorList>
            <person name="Vollmer S.V."/>
            <person name="Selwyn J.D."/>
            <person name="Despard B.A."/>
            <person name="Roesel C.L."/>
        </authorList>
    </citation>
    <scope>NUCLEOTIDE SEQUENCE</scope>
    <source>
        <strain evidence="9">K2</strain>
    </source>
</reference>
<dbReference type="GO" id="GO:0000184">
    <property type="term" value="P:nuclear-transcribed mRNA catabolic process, nonsense-mediated decay"/>
    <property type="evidence" value="ECO:0007669"/>
    <property type="project" value="UniProtKB-KW"/>
</dbReference>
<dbReference type="InterPro" id="IPR011990">
    <property type="entry name" value="TPR-like_helical_dom_sf"/>
</dbReference>
<sequence>MANTRAVVCLCCILDRAWVLGRGVPGYQHVSKMAASSSGKVSPILLRITYDELVAYAEELERSKEKKYSKKRNQENSKENNPKTTNQVDESSSTDVSDSLNSQKKNKLSKDSERKKTKKSEEKLKKSRNLESRQRRKSESGSEEVNVVYSSNNAVPMDKRGRPKPNKKKHKNCFGEQDELHSSGASHEEYDLDLRARAGGVLKPSDSSRKVSEDSNESCSQPRGIIKLPQGISINNEPEEKELVNGNEIVEKGIVHESCQGRLFHSSDDLENAMGERQDKQSHPRTKEDLRASKTMLKDENPDSVVKTGSADAGTESCLGNQNTENTFEDDKLGSTGNTHAKVEKKVKSLNLQKAQRLLKMVKQKEGSLNNLLSRDMLDKAAFEKICSLSKEIREAYKGIMMLDLSFAIQQEVDQNLWRHGFYNIIETLRKYGKLFLGYADAQVLSAQEISNGLKEFLTNAEMFYKNLLDLLQKGHELSIQDVVTHPRKAENFGKKSKLALLSCHHILICLGDVERYQGQFLANQNWASIRSWYLKANKLAPKNGKPYNQLGVIAVLANRKLDSADRIERIEDQKTVQPEQRSHQTRDRIRIGRGRGRSSVAEAAKGVGLMSQQKNNYGRHEVWIFVRHGAYRRVMLTDDGKVLEVNSVGEPVSEATSEELHTQPTKEAPKISLQEVNKKFVRHFLCAHGLLYSRIGMERLPMLQYQLLGEFHTLLDYPSSSSAISRSNLLQMMTINIFAIGNTASQDSDEQYVRVGTPHDQALNLAIEMFILLLKTCCSLLQSIDFKARNTQEGLSLPLQQLLPAVKVTHRVLWESVSQFTNALSYVDIDDLHDDNGIEVVTLYEDEFLAGFKPLTEASKPLCKINDIELKSLAEDHLRCQSLKDFAAFLVSLENSPLEFDSEAGEFSARIKSTQVSPVKGSSSLTVDSNDDDGDDVIIESEEEAVIEEHISKPRLMFENYPTFLVADTNCFVNHLNGLKAIVGSRCFTLIVPLIVINELDGLSRDFHFDKFKDPQHAQNLLESARSAIDFLEYQFSQRNAQGKGNNDDVILSSCLHYCEENFVNRLATADQPITIQRNVVLMTDDRNLRVKAYTRNVPVLTVPQFMKMARL</sequence>
<feature type="region of interest" description="Disordered" evidence="6">
    <location>
        <begin position="274"/>
        <end position="337"/>
    </location>
</feature>
<dbReference type="Pfam" id="PF10373">
    <property type="entry name" value="EST1_DNA_bind"/>
    <property type="match status" value="2"/>
</dbReference>
<comment type="subcellular location">
    <subcellularLocation>
        <location evidence="2">Cytoplasm</location>
    </subcellularLocation>
    <subcellularLocation>
        <location evidence="1">Nucleus</location>
    </subcellularLocation>
</comment>
<dbReference type="Gene3D" id="1.25.40.10">
    <property type="entry name" value="Tetratricopeptide repeat domain"/>
    <property type="match status" value="1"/>
</dbReference>
<evidence type="ECO:0000259" key="8">
    <source>
        <dbReference type="SMART" id="SM00670"/>
    </source>
</evidence>
<keyword evidence="10" id="KW-1185">Reference proteome</keyword>
<organism evidence="9 10">
    <name type="scientific">Acropora cervicornis</name>
    <name type="common">Staghorn coral</name>
    <dbReference type="NCBI Taxonomy" id="6130"/>
    <lineage>
        <taxon>Eukaryota</taxon>
        <taxon>Metazoa</taxon>
        <taxon>Cnidaria</taxon>
        <taxon>Anthozoa</taxon>
        <taxon>Hexacorallia</taxon>
        <taxon>Scleractinia</taxon>
        <taxon>Astrocoeniina</taxon>
        <taxon>Acroporidae</taxon>
        <taxon>Acropora</taxon>
    </lineage>
</organism>
<dbReference type="PANTHER" id="PTHR15696:SF0">
    <property type="entry name" value="TELOMERASE-BINDING PROTEIN EST1A"/>
    <property type="match status" value="1"/>
</dbReference>
<accession>A0AAD9VH31</accession>
<protein>
    <submittedName>
        <fullName evidence="9">Telomerase-binding protein EST1A</fullName>
    </submittedName>
</protein>
<keyword evidence="4" id="KW-0866">Nonsense-mediated mRNA decay</keyword>
<dbReference type="GO" id="GO:0070034">
    <property type="term" value="F:telomerase RNA binding"/>
    <property type="evidence" value="ECO:0007669"/>
    <property type="project" value="TreeGrafter"/>
</dbReference>
<comment type="caution">
    <text evidence="9">The sequence shown here is derived from an EMBL/GenBank/DDBJ whole genome shotgun (WGS) entry which is preliminary data.</text>
</comment>
<dbReference type="Proteomes" id="UP001249851">
    <property type="component" value="Unassembled WGS sequence"/>
</dbReference>
<feature type="region of interest" description="Disordered" evidence="6">
    <location>
        <begin position="201"/>
        <end position="223"/>
    </location>
</feature>
<dbReference type="InterPro" id="IPR002716">
    <property type="entry name" value="PIN_dom"/>
</dbReference>
<dbReference type="GO" id="GO:0005697">
    <property type="term" value="C:telomerase holoenzyme complex"/>
    <property type="evidence" value="ECO:0007669"/>
    <property type="project" value="TreeGrafter"/>
</dbReference>
<dbReference type="SMART" id="SM00670">
    <property type="entry name" value="PINc"/>
    <property type="match status" value="1"/>
</dbReference>
<dbReference type="Gene3D" id="3.40.50.1010">
    <property type="entry name" value="5'-nuclease"/>
    <property type="match status" value="1"/>
</dbReference>
<dbReference type="InterPro" id="IPR029060">
    <property type="entry name" value="PIN-like_dom_sf"/>
</dbReference>
<feature type="region of interest" description="Disordered" evidence="6">
    <location>
        <begin position="62"/>
        <end position="186"/>
    </location>
</feature>
<feature type="compositionally biased region" description="Basic and acidic residues" evidence="6">
    <location>
        <begin position="274"/>
        <end position="301"/>
    </location>
</feature>
<feature type="compositionally biased region" description="Basic residues" evidence="6">
    <location>
        <begin position="161"/>
        <end position="172"/>
    </location>
</feature>
<proteinExistence type="predicted"/>
<dbReference type="Pfam" id="PF13638">
    <property type="entry name" value="PIN_4"/>
    <property type="match status" value="1"/>
</dbReference>
<feature type="compositionally biased region" description="Basic and acidic residues" evidence="6">
    <location>
        <begin position="62"/>
        <end position="81"/>
    </location>
</feature>
<dbReference type="AlphaFoldDB" id="A0AAD9VH31"/>
<feature type="compositionally biased region" description="Basic and acidic residues" evidence="6">
    <location>
        <begin position="108"/>
        <end position="140"/>
    </location>
</feature>
<evidence type="ECO:0000313" key="9">
    <source>
        <dbReference type="EMBL" id="KAK2574246.1"/>
    </source>
</evidence>